<keyword evidence="7" id="KW-1185">Reference proteome</keyword>
<proteinExistence type="inferred from homology"/>
<name>A0A3Q0QXC9_AMPCI</name>
<dbReference type="Ensembl" id="ENSACIT00000002124.1">
    <property type="protein sequence ID" value="ENSACIP00000002045.1"/>
    <property type="gene ID" value="ENSACIG00000001656.1"/>
</dbReference>
<dbReference type="CDD" id="cd00198">
    <property type="entry name" value="vWFA"/>
    <property type="match status" value="1"/>
</dbReference>
<organism evidence="6 7">
    <name type="scientific">Amphilophus citrinellus</name>
    <name type="common">Midas cichlid</name>
    <name type="synonym">Cichlasoma citrinellum</name>
    <dbReference type="NCBI Taxonomy" id="61819"/>
    <lineage>
        <taxon>Eukaryota</taxon>
        <taxon>Metazoa</taxon>
        <taxon>Chordata</taxon>
        <taxon>Craniata</taxon>
        <taxon>Vertebrata</taxon>
        <taxon>Euteleostomi</taxon>
        <taxon>Actinopterygii</taxon>
        <taxon>Neopterygii</taxon>
        <taxon>Teleostei</taxon>
        <taxon>Neoteleostei</taxon>
        <taxon>Acanthomorphata</taxon>
        <taxon>Ovalentaria</taxon>
        <taxon>Cichlomorphae</taxon>
        <taxon>Cichliformes</taxon>
        <taxon>Cichlidae</taxon>
        <taxon>New World cichlids</taxon>
        <taxon>Cichlasomatinae</taxon>
        <taxon>Heroini</taxon>
        <taxon>Amphilophus</taxon>
    </lineage>
</organism>
<dbReference type="SMART" id="SM00327">
    <property type="entry name" value="VWA"/>
    <property type="match status" value="2"/>
</dbReference>
<dbReference type="STRING" id="61819.ENSACIP00000002045"/>
<dbReference type="PANTHER" id="PTHR24020:SF87">
    <property type="entry name" value="COLLAGEN ALPHA-1(VI) CHAIN-LIKE"/>
    <property type="match status" value="1"/>
</dbReference>
<dbReference type="Proteomes" id="UP000261340">
    <property type="component" value="Unplaced"/>
</dbReference>
<comment type="similarity">
    <text evidence="4">Belongs to the type VI collagen family.</text>
</comment>
<evidence type="ECO:0000259" key="5">
    <source>
        <dbReference type="PROSITE" id="PS50234"/>
    </source>
</evidence>
<sequence length="427" mass="47455">MTYIKETCGCCDCEKHCGAMDIVFVIDSSESVGLTNFTLEKNFVINTINRLGSMATEPTSPTGTRVGVVQYSHNGTFESIRLDDPTINSMSAFKTAVKNLKWIAGGTFTPSALKYAYDNLIRDSKRARSKVSVVVVTDGRFDPRDDDNQLTYLCNDPAVVVNAIGIGDMFDTKHDSETLVSIACNNKARATEMKRYSDLVADEFLEKMETVLCPDPVIKCPDLPCRSEPDVAPCVERPVDLVFLLDGSERLGEKNFLLVREFVQKVADRLGLARSITDRKRARLALMEFGKESENRVAFELTHDPAIIVNGLAALQYLDSSSNVTSATFHAIYNILSRGNTQKTRRNAEVSFIFITDGVTDSIHLERAVKTMRSHQVVSTVIATGSDIDQEVLTKLAMGDQQAIFKGEKFSDFLKSSLFDRFIQWVC</sequence>
<evidence type="ECO:0000256" key="4">
    <source>
        <dbReference type="ARBA" id="ARBA00044000"/>
    </source>
</evidence>
<dbReference type="PROSITE" id="PS50234">
    <property type="entry name" value="VWFA"/>
    <property type="match status" value="2"/>
</dbReference>
<dbReference type="InterPro" id="IPR036465">
    <property type="entry name" value="vWFA_dom_sf"/>
</dbReference>
<dbReference type="FunFam" id="3.40.50.410:FF:000052">
    <property type="entry name" value="collagen alpha-2(VI) chain isoform X1"/>
    <property type="match status" value="1"/>
</dbReference>
<dbReference type="AlphaFoldDB" id="A0A3Q0QXC9"/>
<dbReference type="Gene3D" id="3.40.50.410">
    <property type="entry name" value="von Willebrand factor, type A domain"/>
    <property type="match status" value="2"/>
</dbReference>
<comment type="function">
    <text evidence="3">Collagen VI acts as a cell-binding protein.</text>
</comment>
<evidence type="ECO:0000313" key="7">
    <source>
        <dbReference type="Proteomes" id="UP000261340"/>
    </source>
</evidence>
<accession>A0A3Q0QXC9</accession>
<feature type="domain" description="VWFA" evidence="5">
    <location>
        <begin position="21"/>
        <end position="208"/>
    </location>
</feature>
<dbReference type="FunFam" id="3.40.50.410:FF:000027">
    <property type="entry name" value="collagen alpha-2(VI) chain isoform X1"/>
    <property type="match status" value="1"/>
</dbReference>
<dbReference type="OMA" id="QCIQRPV"/>
<dbReference type="GO" id="GO:0005581">
    <property type="term" value="C:collagen trimer"/>
    <property type="evidence" value="ECO:0007669"/>
    <property type="project" value="UniProtKB-KW"/>
</dbReference>
<dbReference type="GeneTree" id="ENSGT00940000155682"/>
<dbReference type="PANTHER" id="PTHR24020">
    <property type="entry name" value="COLLAGEN ALPHA"/>
    <property type="match status" value="1"/>
</dbReference>
<evidence type="ECO:0000256" key="2">
    <source>
        <dbReference type="ARBA" id="ARBA00023119"/>
    </source>
</evidence>
<dbReference type="PRINTS" id="PR00453">
    <property type="entry name" value="VWFADOMAIN"/>
</dbReference>
<evidence type="ECO:0000313" key="6">
    <source>
        <dbReference type="Ensembl" id="ENSACIP00000002045.1"/>
    </source>
</evidence>
<keyword evidence="1" id="KW-0732">Signal</keyword>
<dbReference type="InterPro" id="IPR050525">
    <property type="entry name" value="ECM_Assembly_Org"/>
</dbReference>
<feature type="domain" description="VWFA" evidence="5">
    <location>
        <begin position="240"/>
        <end position="422"/>
    </location>
</feature>
<dbReference type="SUPFAM" id="SSF53300">
    <property type="entry name" value="vWA-like"/>
    <property type="match status" value="2"/>
</dbReference>
<keyword evidence="2" id="KW-0176">Collagen</keyword>
<evidence type="ECO:0000256" key="1">
    <source>
        <dbReference type="ARBA" id="ARBA00022729"/>
    </source>
</evidence>
<reference evidence="6" key="1">
    <citation type="submission" date="2025-08" db="UniProtKB">
        <authorList>
            <consortium name="Ensembl"/>
        </authorList>
    </citation>
    <scope>IDENTIFICATION</scope>
</reference>
<evidence type="ECO:0000256" key="3">
    <source>
        <dbReference type="ARBA" id="ARBA00043858"/>
    </source>
</evidence>
<dbReference type="Pfam" id="PF00092">
    <property type="entry name" value="VWA"/>
    <property type="match status" value="2"/>
</dbReference>
<dbReference type="InterPro" id="IPR002035">
    <property type="entry name" value="VWF_A"/>
</dbReference>
<protein>
    <recommendedName>
        <fullName evidence="5">VWFA domain-containing protein</fullName>
    </recommendedName>
</protein>
<reference evidence="6" key="2">
    <citation type="submission" date="2025-09" db="UniProtKB">
        <authorList>
            <consortium name="Ensembl"/>
        </authorList>
    </citation>
    <scope>IDENTIFICATION</scope>
</reference>